<evidence type="ECO:0000256" key="6">
    <source>
        <dbReference type="PIRSR" id="PIRSR625705-1"/>
    </source>
</evidence>
<dbReference type="RefSeq" id="WP_138367222.1">
    <property type="nucleotide sequence ID" value="NZ_VCEJ01000005.1"/>
</dbReference>
<name>A0A5R9KRN7_9BACT</name>
<feature type="domain" description="Glycoside hydrolase family 20 catalytic" evidence="8">
    <location>
        <begin position="162"/>
        <end position="368"/>
    </location>
</feature>
<dbReference type="GO" id="GO:0016020">
    <property type="term" value="C:membrane"/>
    <property type="evidence" value="ECO:0007669"/>
    <property type="project" value="TreeGrafter"/>
</dbReference>
<evidence type="ECO:0000313" key="11">
    <source>
        <dbReference type="Proteomes" id="UP000306402"/>
    </source>
</evidence>
<feature type="signal peptide" evidence="7">
    <location>
        <begin position="1"/>
        <end position="18"/>
    </location>
</feature>
<evidence type="ECO:0000313" key="10">
    <source>
        <dbReference type="EMBL" id="TLU98932.1"/>
    </source>
</evidence>
<evidence type="ECO:0000259" key="8">
    <source>
        <dbReference type="Pfam" id="PF00728"/>
    </source>
</evidence>
<comment type="caution">
    <text evidence="10">The sequence shown here is derived from an EMBL/GenBank/DDBJ whole genome shotgun (WGS) entry which is preliminary data.</text>
</comment>
<dbReference type="Proteomes" id="UP000306402">
    <property type="component" value="Unassembled WGS sequence"/>
</dbReference>
<keyword evidence="11" id="KW-1185">Reference proteome</keyword>
<organism evidence="10 11">
    <name type="scientific">Dyadobacter luticola</name>
    <dbReference type="NCBI Taxonomy" id="1979387"/>
    <lineage>
        <taxon>Bacteria</taxon>
        <taxon>Pseudomonadati</taxon>
        <taxon>Bacteroidota</taxon>
        <taxon>Cytophagia</taxon>
        <taxon>Cytophagales</taxon>
        <taxon>Spirosomataceae</taxon>
        <taxon>Dyadobacter</taxon>
    </lineage>
</organism>
<evidence type="ECO:0000256" key="4">
    <source>
        <dbReference type="ARBA" id="ARBA00022801"/>
    </source>
</evidence>
<dbReference type="PANTHER" id="PTHR22600">
    <property type="entry name" value="BETA-HEXOSAMINIDASE"/>
    <property type="match status" value="1"/>
</dbReference>
<dbReference type="GO" id="GO:0030203">
    <property type="term" value="P:glycosaminoglycan metabolic process"/>
    <property type="evidence" value="ECO:0007669"/>
    <property type="project" value="TreeGrafter"/>
</dbReference>
<evidence type="ECO:0000256" key="7">
    <source>
        <dbReference type="SAM" id="SignalP"/>
    </source>
</evidence>
<dbReference type="PANTHER" id="PTHR22600:SF57">
    <property type="entry name" value="BETA-N-ACETYLHEXOSAMINIDASE"/>
    <property type="match status" value="1"/>
</dbReference>
<reference evidence="10 11" key="1">
    <citation type="submission" date="2019-05" db="EMBL/GenBank/DDBJ databases">
        <authorList>
            <person name="Qu J.-H."/>
        </authorList>
    </citation>
    <scope>NUCLEOTIDE SEQUENCE [LARGE SCALE GENOMIC DNA]</scope>
    <source>
        <strain evidence="10 11">T17</strain>
    </source>
</reference>
<sequence length="688" mass="79544">MRFLNPLILVIISFSAFAQNKPVLFPEPEAIQYNPGTLQLSGISIFIPKTASKEEIFAINTLKSIIHEKSGQAVKVASSAAGAVLEYSIKEKGRHIPEVSEMSGGSNRENYKLDITSNKIKIEAQTTAGLYYAIQTIRQLIHTDGKKTFLPNVHMTDQPKLAYRGIMMDFAHGGLPTVAEIKRQIDFLALWKNNQYYFYNEVSMELKGFPTVGYRSGYTQAQVKDIIAYGKERHMDVVPFLNLYGHLHELLRSEKYADLSIGNYGHELDPRKPAVNKMLKNWIKQYTDLFPSPFIHVGFDETWETKRIADDKDAKINSEELWLQQLTFVQAELKKYGKTVMAWTDMNNYYPDIMERLPKDVIPVIWEYKPDTVEINRYLNPVLKEKKPFFIQPAVSGWGHIYPEADYTYVNIALCLKAGMKNKTLGFINSVWTDPVEPFVRPSWLFMAYGSIGAWQGQVPDKQTFSKHYSEILYPEVADEMHQAFEFLAQSNMYLNKCLGKNTNGMPRGTIIESWSNPFQPYYLKNTKEHEQDFRNARKMSEEAQGMLIQALAKCNSKDTAFINSMIVTARLMTYSATRFLWAKTICDRWDESMLARKKNDFVVYDITHVCHGLLVDVMDETGELKTAYQESWLTEYMPYRMNTILSRFDVEYGLWQKLYLKVNDYRIQNAPEHVAQQSFQELFKPDF</sequence>
<keyword evidence="4 10" id="KW-0378">Hydrolase</keyword>
<dbReference type="GO" id="GO:0004563">
    <property type="term" value="F:beta-N-acetylhexosaminidase activity"/>
    <property type="evidence" value="ECO:0007669"/>
    <property type="project" value="UniProtKB-EC"/>
</dbReference>
<dbReference type="OrthoDB" id="9763537at2"/>
<dbReference type="Gene3D" id="3.30.379.10">
    <property type="entry name" value="Chitobiase/beta-hexosaminidase domain 2-like"/>
    <property type="match status" value="1"/>
</dbReference>
<dbReference type="Pfam" id="PF02838">
    <property type="entry name" value="Glyco_hydro_20b"/>
    <property type="match status" value="1"/>
</dbReference>
<comment type="similarity">
    <text evidence="2">Belongs to the glycosyl hydrolase 20 family.</text>
</comment>
<evidence type="ECO:0000256" key="1">
    <source>
        <dbReference type="ARBA" id="ARBA00001231"/>
    </source>
</evidence>
<proteinExistence type="inferred from homology"/>
<dbReference type="EMBL" id="VCEJ01000005">
    <property type="protein sequence ID" value="TLU98932.1"/>
    <property type="molecule type" value="Genomic_DNA"/>
</dbReference>
<protein>
    <recommendedName>
        <fullName evidence="3">beta-N-acetylhexosaminidase</fullName>
        <ecNumber evidence="3">3.2.1.52</ecNumber>
    </recommendedName>
</protein>
<dbReference type="InterPro" id="IPR025705">
    <property type="entry name" value="Beta_hexosaminidase_sua/sub"/>
</dbReference>
<dbReference type="InterPro" id="IPR015883">
    <property type="entry name" value="Glyco_hydro_20_cat"/>
</dbReference>
<dbReference type="Pfam" id="PF00728">
    <property type="entry name" value="Glyco_hydro_20"/>
    <property type="match status" value="1"/>
</dbReference>
<evidence type="ECO:0000259" key="9">
    <source>
        <dbReference type="Pfam" id="PF02838"/>
    </source>
</evidence>
<gene>
    <name evidence="10" type="ORF">FEN17_20285</name>
</gene>
<comment type="catalytic activity">
    <reaction evidence="1">
        <text>Hydrolysis of terminal non-reducing N-acetyl-D-hexosamine residues in N-acetyl-beta-D-hexosaminides.</text>
        <dbReference type="EC" id="3.2.1.52"/>
    </reaction>
</comment>
<keyword evidence="7" id="KW-0732">Signal</keyword>
<keyword evidence="5" id="KW-0326">Glycosidase</keyword>
<evidence type="ECO:0000256" key="3">
    <source>
        <dbReference type="ARBA" id="ARBA00012663"/>
    </source>
</evidence>
<feature type="domain" description="Beta-hexosaminidase bacterial type N-terminal" evidence="9">
    <location>
        <begin position="22"/>
        <end position="158"/>
    </location>
</feature>
<dbReference type="PRINTS" id="PR00738">
    <property type="entry name" value="GLHYDRLASE20"/>
</dbReference>
<dbReference type="EC" id="3.2.1.52" evidence="3"/>
<dbReference type="SUPFAM" id="SSF55545">
    <property type="entry name" value="beta-N-acetylhexosaminidase-like domain"/>
    <property type="match status" value="1"/>
</dbReference>
<evidence type="ECO:0000256" key="2">
    <source>
        <dbReference type="ARBA" id="ARBA00006285"/>
    </source>
</evidence>
<dbReference type="Gene3D" id="3.20.20.80">
    <property type="entry name" value="Glycosidases"/>
    <property type="match status" value="1"/>
</dbReference>
<dbReference type="InterPro" id="IPR029018">
    <property type="entry name" value="Hex-like_dom2"/>
</dbReference>
<accession>A0A5R9KRN7</accession>
<dbReference type="AlphaFoldDB" id="A0A5R9KRN7"/>
<feature type="active site" description="Proton donor" evidence="6">
    <location>
        <position position="301"/>
    </location>
</feature>
<dbReference type="SUPFAM" id="SSF51445">
    <property type="entry name" value="(Trans)glycosidases"/>
    <property type="match status" value="1"/>
</dbReference>
<evidence type="ECO:0000256" key="5">
    <source>
        <dbReference type="ARBA" id="ARBA00023295"/>
    </source>
</evidence>
<dbReference type="GO" id="GO:0005975">
    <property type="term" value="P:carbohydrate metabolic process"/>
    <property type="evidence" value="ECO:0007669"/>
    <property type="project" value="InterPro"/>
</dbReference>
<dbReference type="InterPro" id="IPR015882">
    <property type="entry name" value="HEX_bac_N"/>
</dbReference>
<dbReference type="InterPro" id="IPR017853">
    <property type="entry name" value="GH"/>
</dbReference>
<feature type="chain" id="PRO_5024365622" description="beta-N-acetylhexosaminidase" evidence="7">
    <location>
        <begin position="19"/>
        <end position="688"/>
    </location>
</feature>